<dbReference type="Pfam" id="PF00291">
    <property type="entry name" value="PALP"/>
    <property type="match status" value="1"/>
</dbReference>
<organism evidence="5 6">
    <name type="scientific">Candidatus Taylorbacteria bacterium RIFCSPLOWO2_12_FULL_43_20</name>
    <dbReference type="NCBI Taxonomy" id="1802332"/>
    <lineage>
        <taxon>Bacteria</taxon>
        <taxon>Candidatus Tayloriibacteriota</taxon>
    </lineage>
</organism>
<evidence type="ECO:0000256" key="3">
    <source>
        <dbReference type="ARBA" id="ARBA00023239"/>
    </source>
</evidence>
<sequence length="291" mass="32292">MLTWNEKQPKLAEKLGLQNLYFKREDLHPYGSHKGRSIPKMIDNYESRGYRHFAISSSGNAAIAAALYIGERNTLGEKKIFLDVLIGNKVNKIKKRNLQELSDEYIRVEQTMRPLQKLFEYLKIPSVKSLRQSTDDTALRGYYELARELCEIPDLNSVFIPTSSGTTAEALGEQFAKLGKNIEIHAIQTTACHPISGDFDKNGSVNSPSIADAIVDKIVHRKEKVLEIIRKSGGRGWTANDNEIRSAQKVVKECSGLDISANSALSVAGLIKAKKSGKNWTGSVLCLITGK</sequence>
<comment type="cofactor">
    <cofactor evidence="1">
        <name>pyridoxal 5'-phosphate</name>
        <dbReference type="ChEBI" id="CHEBI:597326"/>
    </cofactor>
</comment>
<proteinExistence type="predicted"/>
<dbReference type="InterPro" id="IPR036052">
    <property type="entry name" value="TrpB-like_PALP_sf"/>
</dbReference>
<feature type="domain" description="Tryptophan synthase beta chain-like PALP" evidence="4">
    <location>
        <begin position="8"/>
        <end position="290"/>
    </location>
</feature>
<evidence type="ECO:0000259" key="4">
    <source>
        <dbReference type="Pfam" id="PF00291"/>
    </source>
</evidence>
<gene>
    <name evidence="5" type="ORF">A3G52_04205</name>
</gene>
<keyword evidence="3" id="KW-0456">Lyase</keyword>
<keyword evidence="2" id="KW-0663">Pyridoxal phosphate</keyword>
<dbReference type="SUPFAM" id="SSF53686">
    <property type="entry name" value="Tryptophan synthase beta subunit-like PLP-dependent enzymes"/>
    <property type="match status" value="1"/>
</dbReference>
<evidence type="ECO:0000256" key="2">
    <source>
        <dbReference type="ARBA" id="ARBA00022898"/>
    </source>
</evidence>
<reference evidence="5 6" key="1">
    <citation type="journal article" date="2016" name="Nat. Commun.">
        <title>Thousands of microbial genomes shed light on interconnected biogeochemical processes in an aquifer system.</title>
        <authorList>
            <person name="Anantharaman K."/>
            <person name="Brown C.T."/>
            <person name="Hug L.A."/>
            <person name="Sharon I."/>
            <person name="Castelle C.J."/>
            <person name="Probst A.J."/>
            <person name="Thomas B.C."/>
            <person name="Singh A."/>
            <person name="Wilkins M.J."/>
            <person name="Karaoz U."/>
            <person name="Brodie E.L."/>
            <person name="Williams K.H."/>
            <person name="Hubbard S.S."/>
            <person name="Banfield J.F."/>
        </authorList>
    </citation>
    <scope>NUCLEOTIDE SEQUENCE [LARGE SCALE GENOMIC DNA]</scope>
</reference>
<name>A0A1G2P096_9BACT</name>
<evidence type="ECO:0000256" key="1">
    <source>
        <dbReference type="ARBA" id="ARBA00001933"/>
    </source>
</evidence>
<comment type="caution">
    <text evidence="5">The sequence shown here is derived from an EMBL/GenBank/DDBJ whole genome shotgun (WGS) entry which is preliminary data.</text>
</comment>
<dbReference type="GO" id="GO:0004794">
    <property type="term" value="F:threonine deaminase activity"/>
    <property type="evidence" value="ECO:0007669"/>
    <property type="project" value="TreeGrafter"/>
</dbReference>
<dbReference type="Gene3D" id="3.40.50.1100">
    <property type="match status" value="2"/>
</dbReference>
<accession>A0A1G2P096</accession>
<dbReference type="AlphaFoldDB" id="A0A1G2P096"/>
<protein>
    <recommendedName>
        <fullName evidence="4">Tryptophan synthase beta chain-like PALP domain-containing protein</fullName>
    </recommendedName>
</protein>
<dbReference type="GO" id="GO:0006565">
    <property type="term" value="P:L-serine catabolic process"/>
    <property type="evidence" value="ECO:0007669"/>
    <property type="project" value="TreeGrafter"/>
</dbReference>
<dbReference type="GO" id="GO:0003941">
    <property type="term" value="F:L-serine ammonia-lyase activity"/>
    <property type="evidence" value="ECO:0007669"/>
    <property type="project" value="TreeGrafter"/>
</dbReference>
<dbReference type="GO" id="GO:0009097">
    <property type="term" value="P:isoleucine biosynthetic process"/>
    <property type="evidence" value="ECO:0007669"/>
    <property type="project" value="TreeGrafter"/>
</dbReference>
<evidence type="ECO:0000313" key="6">
    <source>
        <dbReference type="Proteomes" id="UP000177269"/>
    </source>
</evidence>
<dbReference type="EMBL" id="MHSK01000026">
    <property type="protein sequence ID" value="OHA41738.1"/>
    <property type="molecule type" value="Genomic_DNA"/>
</dbReference>
<dbReference type="InterPro" id="IPR050147">
    <property type="entry name" value="Ser/Thr_Dehydratase"/>
</dbReference>
<dbReference type="PANTHER" id="PTHR48078:SF6">
    <property type="entry name" value="L-THREONINE DEHYDRATASE CATABOLIC TDCB"/>
    <property type="match status" value="1"/>
</dbReference>
<dbReference type="Proteomes" id="UP000177269">
    <property type="component" value="Unassembled WGS sequence"/>
</dbReference>
<dbReference type="PANTHER" id="PTHR48078">
    <property type="entry name" value="THREONINE DEHYDRATASE, MITOCHONDRIAL-RELATED"/>
    <property type="match status" value="1"/>
</dbReference>
<evidence type="ECO:0000313" key="5">
    <source>
        <dbReference type="EMBL" id="OHA41738.1"/>
    </source>
</evidence>
<dbReference type="InterPro" id="IPR001926">
    <property type="entry name" value="TrpB-like_PALP"/>
</dbReference>
<dbReference type="GO" id="GO:0006567">
    <property type="term" value="P:L-threonine catabolic process"/>
    <property type="evidence" value="ECO:0007669"/>
    <property type="project" value="TreeGrafter"/>
</dbReference>